<dbReference type="KEGG" id="pacs:FAZ98_27325"/>
<feature type="domain" description="Glyoxalase-like" evidence="1">
    <location>
        <begin position="9"/>
        <end position="186"/>
    </location>
</feature>
<dbReference type="Proteomes" id="UP000433577">
    <property type="component" value="Chromosome 3"/>
</dbReference>
<reference evidence="2 3" key="1">
    <citation type="submission" date="2019-12" db="EMBL/GenBank/DDBJ databases">
        <title>Paraburkholderia acidiphila 7Q-K02 sp. nov and Paraburkholderia acidisoli DHF22 sp. nov., two strains isolated from forest soil.</title>
        <authorList>
            <person name="Gao Z."/>
            <person name="Qiu L."/>
        </authorList>
    </citation>
    <scope>NUCLEOTIDE SEQUENCE [LARGE SCALE GENOMIC DNA]</scope>
    <source>
        <strain evidence="2 3">DHF22</strain>
    </source>
</reference>
<dbReference type="SUPFAM" id="SSF54593">
    <property type="entry name" value="Glyoxalase/Bleomycin resistance protein/Dihydroxybiphenyl dioxygenase"/>
    <property type="match status" value="1"/>
</dbReference>
<organism evidence="2 3">
    <name type="scientific">Paraburkholderia acidisoli</name>
    <dbReference type="NCBI Taxonomy" id="2571748"/>
    <lineage>
        <taxon>Bacteria</taxon>
        <taxon>Pseudomonadati</taxon>
        <taxon>Pseudomonadota</taxon>
        <taxon>Betaproteobacteria</taxon>
        <taxon>Burkholderiales</taxon>
        <taxon>Burkholderiaceae</taxon>
        <taxon>Paraburkholderia</taxon>
    </lineage>
</organism>
<dbReference type="EMBL" id="CP046915">
    <property type="protein sequence ID" value="QGZ65468.1"/>
    <property type="molecule type" value="Genomic_DNA"/>
</dbReference>
<dbReference type="PANTHER" id="PTHR40265:SF1">
    <property type="entry name" value="GLYOXALASE-LIKE DOMAIN-CONTAINING PROTEIN"/>
    <property type="match status" value="1"/>
</dbReference>
<dbReference type="InterPro" id="IPR025870">
    <property type="entry name" value="Glyoxalase-like_dom"/>
</dbReference>
<dbReference type="OrthoDB" id="9812467at2"/>
<name>A0A7Z2JIS6_9BURK</name>
<evidence type="ECO:0000259" key="1">
    <source>
        <dbReference type="Pfam" id="PF13468"/>
    </source>
</evidence>
<dbReference type="InterPro" id="IPR029068">
    <property type="entry name" value="Glyas_Bleomycin-R_OHBP_Dase"/>
</dbReference>
<sequence length="285" mass="30707">MSRLPAPVLDHVVVNVKHQLDDAAAVYRQLGFALTERGHHSLGSSNHLAIFGENYLELLGFETGKTASRPDIVDAPPGLSGLVFKTDDSLALHEAIGARGLAVEPPAEFFRPVKLPGGAQDARFRTVRLGAELVRNGRTFFCHHFTPELVWRDEDRQHPNGVTEIVGFVVASPEPQTVADLYERLFGPGVIDTVGAAHYRLRAGRANVEFVTPAEAERRYGAVASTNDGSERYVALDLQVRSLAALRALFARNGVPFVETAEGAVRVAASHAAGVALRFQEGGAA</sequence>
<dbReference type="RefSeq" id="WP_158955926.1">
    <property type="nucleotide sequence ID" value="NZ_CP046915.1"/>
</dbReference>
<dbReference type="PANTHER" id="PTHR40265">
    <property type="entry name" value="BLL2707 PROTEIN"/>
    <property type="match status" value="1"/>
</dbReference>
<protein>
    <submittedName>
        <fullName evidence="2">VOC family protein</fullName>
    </submittedName>
</protein>
<dbReference type="AlphaFoldDB" id="A0A7Z2JIS6"/>
<evidence type="ECO:0000313" key="2">
    <source>
        <dbReference type="EMBL" id="QGZ65468.1"/>
    </source>
</evidence>
<evidence type="ECO:0000313" key="3">
    <source>
        <dbReference type="Proteomes" id="UP000433577"/>
    </source>
</evidence>
<keyword evidence="3" id="KW-1185">Reference proteome</keyword>
<dbReference type="Gene3D" id="3.10.180.10">
    <property type="entry name" value="2,3-Dihydroxybiphenyl 1,2-Dioxygenase, domain 1"/>
    <property type="match status" value="2"/>
</dbReference>
<accession>A0A7Z2JIS6</accession>
<dbReference type="Pfam" id="PF13468">
    <property type="entry name" value="Glyoxalase_3"/>
    <property type="match status" value="1"/>
</dbReference>
<proteinExistence type="predicted"/>
<gene>
    <name evidence="2" type="ORF">FAZ98_27325</name>
</gene>